<evidence type="ECO:0000313" key="1">
    <source>
        <dbReference type="EMBL" id="GAG99697.1"/>
    </source>
</evidence>
<reference evidence="1" key="1">
    <citation type="journal article" date="2014" name="Front. Microbiol.">
        <title>High frequency of phylogenetically diverse reductive dehalogenase-homologous genes in deep subseafloor sedimentary metagenomes.</title>
        <authorList>
            <person name="Kawai M."/>
            <person name="Futagami T."/>
            <person name="Toyoda A."/>
            <person name="Takaki Y."/>
            <person name="Nishi S."/>
            <person name="Hori S."/>
            <person name="Arai W."/>
            <person name="Tsubouchi T."/>
            <person name="Morono Y."/>
            <person name="Uchiyama I."/>
            <person name="Ito T."/>
            <person name="Fujiyama A."/>
            <person name="Inagaki F."/>
            <person name="Takami H."/>
        </authorList>
    </citation>
    <scope>NUCLEOTIDE SEQUENCE</scope>
    <source>
        <strain evidence="1">Expedition CK06-06</strain>
    </source>
</reference>
<gene>
    <name evidence="1" type="ORF">S01H4_37368</name>
</gene>
<name>X1D3K3_9ZZZZ</name>
<sequence length="63" mass="7559">MNNSELYEKIDFYKLQKMISRESMAISKNFEIYFSPYPHYGDEIIRLPYAEHAADMNIDEFAE</sequence>
<dbReference type="AlphaFoldDB" id="X1D3K3"/>
<organism evidence="1">
    <name type="scientific">marine sediment metagenome</name>
    <dbReference type="NCBI Taxonomy" id="412755"/>
    <lineage>
        <taxon>unclassified sequences</taxon>
        <taxon>metagenomes</taxon>
        <taxon>ecological metagenomes</taxon>
    </lineage>
</organism>
<protein>
    <submittedName>
        <fullName evidence="1">Uncharacterized protein</fullName>
    </submittedName>
</protein>
<dbReference type="EMBL" id="BART01020068">
    <property type="protein sequence ID" value="GAG99697.1"/>
    <property type="molecule type" value="Genomic_DNA"/>
</dbReference>
<feature type="non-terminal residue" evidence="1">
    <location>
        <position position="63"/>
    </location>
</feature>
<proteinExistence type="predicted"/>
<comment type="caution">
    <text evidence="1">The sequence shown here is derived from an EMBL/GenBank/DDBJ whole genome shotgun (WGS) entry which is preliminary data.</text>
</comment>
<accession>X1D3K3</accession>